<dbReference type="Gene3D" id="1.10.510.10">
    <property type="entry name" value="Transferase(Phosphotransferase) domain 1"/>
    <property type="match status" value="1"/>
</dbReference>
<keyword evidence="3" id="KW-0547">Nucleotide-binding</keyword>
<sequence>MLERVQRRATRLVAVRKINLRGLRKKELNFNELMVMRMSRNPNLVNCLDSYLVDKQFWLVMEYMDGGTLSDVISKTYLSDDEMAAISRECLQGLDFLHSNHVIHRDVKSRNILLRTDGSVKLADFGLFVQLSPEQSRQSSVTGTSGWMAPEVVKGQPCGPKADIWSFGIVGIEMVEGEVPYWIETPVSHQLLIATGKRRKLQQPEPLSPWLRDFLRCCLQTNSARRWSAKELLQSAEPAAVSATASSASEEEATEEAIDMKDYMIPAPIRAQLEQYMRSAEPAAVSVLASSASEEEAKEEEIDMEDYMIPAVVTAQLEQSMRSSEAVSVSALASSASEEEAKEEEIEMKDCMIPAVLTAELGQSMRSSEAVSVSALASSASEEETKEEEIDLKDCMDPVVLTAELGQSMRVLLELEHEQTVLSEMPCQTQGELFPAQHQEKQLGQQVEEPQENGQNMKAEPQAELPEAQSDIKAVKSRNKEDMRSSQEEMTLHEQRGDQQKQVVERVAATPLMKHDLSCFLQNIKEQLQAELQETEARINAREKRLEEEMKIIRETLNPLSQALQKQVEVLTCHLAACRGFEQTTGSEEPQDRRCIVTTANPMTKYIELENIGSGTFGEVCRALDTATGGEVNVNSAADSAALEGFPLCCELELWAIEGRLVDEGEWKLVPAWAGSDIDTVINPDKKSKYHMTTRREEAKTEKE</sequence>
<evidence type="ECO:0000256" key="5">
    <source>
        <dbReference type="SAM" id="Coils"/>
    </source>
</evidence>
<evidence type="ECO:0000259" key="7">
    <source>
        <dbReference type="PROSITE" id="PS50011"/>
    </source>
</evidence>
<dbReference type="PANTHER" id="PTHR45832:SF22">
    <property type="entry name" value="SERINE_THREONINE-PROTEIN KINASE SAMKA-RELATED"/>
    <property type="match status" value="1"/>
</dbReference>
<dbReference type="AlphaFoldDB" id="A0A3M0IUX1"/>
<dbReference type="GO" id="GO:0005524">
    <property type="term" value="F:ATP binding"/>
    <property type="evidence" value="ECO:0007669"/>
    <property type="project" value="UniProtKB-KW"/>
</dbReference>
<proteinExistence type="inferred from homology"/>
<dbReference type="Gene3D" id="3.30.200.20">
    <property type="entry name" value="Phosphorylase Kinase, domain 1"/>
    <property type="match status" value="2"/>
</dbReference>
<dbReference type="Pfam" id="PF00069">
    <property type="entry name" value="Pkinase"/>
    <property type="match status" value="1"/>
</dbReference>
<organism evidence="8 9">
    <name type="scientific">Hirundo rustica rustica</name>
    <dbReference type="NCBI Taxonomy" id="333673"/>
    <lineage>
        <taxon>Eukaryota</taxon>
        <taxon>Metazoa</taxon>
        <taxon>Chordata</taxon>
        <taxon>Craniata</taxon>
        <taxon>Vertebrata</taxon>
        <taxon>Euteleostomi</taxon>
        <taxon>Archelosauria</taxon>
        <taxon>Archosauria</taxon>
        <taxon>Dinosauria</taxon>
        <taxon>Saurischia</taxon>
        <taxon>Theropoda</taxon>
        <taxon>Coelurosauria</taxon>
        <taxon>Aves</taxon>
        <taxon>Neognathae</taxon>
        <taxon>Neoaves</taxon>
        <taxon>Telluraves</taxon>
        <taxon>Australaves</taxon>
        <taxon>Passeriformes</taxon>
        <taxon>Sylvioidea</taxon>
        <taxon>Hirundinidae</taxon>
        <taxon>Hirundo</taxon>
    </lineage>
</organism>
<keyword evidence="9" id="KW-1185">Reference proteome</keyword>
<reference evidence="8 9" key="1">
    <citation type="submission" date="2018-07" db="EMBL/GenBank/DDBJ databases">
        <title>A high quality draft genome assembly of the barn swallow (H. rustica rustica).</title>
        <authorList>
            <person name="Formenti G."/>
            <person name="Chiara M."/>
            <person name="Poveda L."/>
            <person name="Francoijs K.-J."/>
            <person name="Bonisoli-Alquati A."/>
            <person name="Canova L."/>
            <person name="Gianfranceschi L."/>
            <person name="Horner D.S."/>
            <person name="Saino N."/>
        </authorList>
    </citation>
    <scope>NUCLEOTIDE SEQUENCE [LARGE SCALE GENOMIC DNA]</scope>
    <source>
        <strain evidence="8">Chelidonia</strain>
        <tissue evidence="8">Blood</tissue>
    </source>
</reference>
<dbReference type="EC" id="2.7.11.1" evidence="2"/>
<evidence type="ECO:0000256" key="1">
    <source>
        <dbReference type="ARBA" id="ARBA00008874"/>
    </source>
</evidence>
<dbReference type="OrthoDB" id="2914378at2759"/>
<dbReference type="PANTHER" id="PTHR45832">
    <property type="entry name" value="SERINE/THREONINE-PROTEIN KINASE SAMKA-RELATED-RELATED"/>
    <property type="match status" value="1"/>
</dbReference>
<feature type="domain" description="Protein kinase" evidence="7">
    <location>
        <begin position="1"/>
        <end position="240"/>
    </location>
</feature>
<dbReference type="SUPFAM" id="SSF56112">
    <property type="entry name" value="Protein kinase-like (PK-like)"/>
    <property type="match status" value="1"/>
</dbReference>
<evidence type="ECO:0000256" key="3">
    <source>
        <dbReference type="ARBA" id="ARBA00022741"/>
    </source>
</evidence>
<dbReference type="InterPro" id="IPR011009">
    <property type="entry name" value="Kinase-like_dom_sf"/>
</dbReference>
<protein>
    <recommendedName>
        <fullName evidence="2">non-specific serine/threonine protein kinase</fullName>
        <ecNumber evidence="2">2.7.11.1</ecNumber>
    </recommendedName>
</protein>
<dbReference type="InterPro" id="IPR008271">
    <property type="entry name" value="Ser/Thr_kinase_AS"/>
</dbReference>
<evidence type="ECO:0000313" key="8">
    <source>
        <dbReference type="EMBL" id="RMB92465.1"/>
    </source>
</evidence>
<dbReference type="PROSITE" id="PS50011">
    <property type="entry name" value="PROTEIN_KINASE_DOM"/>
    <property type="match status" value="1"/>
</dbReference>
<dbReference type="InterPro" id="IPR000719">
    <property type="entry name" value="Prot_kinase_dom"/>
</dbReference>
<dbReference type="PROSITE" id="PS00108">
    <property type="entry name" value="PROTEIN_KINASE_ST"/>
    <property type="match status" value="1"/>
</dbReference>
<dbReference type="InterPro" id="IPR051931">
    <property type="entry name" value="PAK3-like"/>
</dbReference>
<dbReference type="SMART" id="SM00220">
    <property type="entry name" value="S_TKc"/>
    <property type="match status" value="1"/>
</dbReference>
<feature type="region of interest" description="Disordered" evidence="6">
    <location>
        <begin position="437"/>
        <end position="501"/>
    </location>
</feature>
<comment type="caution">
    <text evidence="8">The sequence shown here is derived from an EMBL/GenBank/DDBJ whole genome shotgun (WGS) entry which is preliminary data.</text>
</comment>
<gene>
    <name evidence="8" type="ORF">DUI87_31107</name>
</gene>
<accession>A0A3M0IUX1</accession>
<feature type="coiled-coil region" evidence="5">
    <location>
        <begin position="525"/>
        <end position="556"/>
    </location>
</feature>
<feature type="compositionally biased region" description="Basic and acidic residues" evidence="6">
    <location>
        <begin position="478"/>
        <end position="499"/>
    </location>
</feature>
<keyword evidence="4" id="KW-0067">ATP-binding</keyword>
<dbReference type="Proteomes" id="UP000269221">
    <property type="component" value="Unassembled WGS sequence"/>
</dbReference>
<evidence type="ECO:0000256" key="6">
    <source>
        <dbReference type="SAM" id="MobiDB-lite"/>
    </source>
</evidence>
<dbReference type="STRING" id="333673.A0A3M0IUX1"/>
<comment type="similarity">
    <text evidence="1">Belongs to the protein kinase superfamily. STE Ser/Thr protein kinase family. STE20 subfamily.</text>
</comment>
<evidence type="ECO:0000256" key="4">
    <source>
        <dbReference type="ARBA" id="ARBA00022840"/>
    </source>
</evidence>
<name>A0A3M0IUX1_HIRRU</name>
<evidence type="ECO:0000256" key="2">
    <source>
        <dbReference type="ARBA" id="ARBA00012513"/>
    </source>
</evidence>
<dbReference type="GO" id="GO:0004674">
    <property type="term" value="F:protein serine/threonine kinase activity"/>
    <property type="evidence" value="ECO:0007669"/>
    <property type="project" value="UniProtKB-EC"/>
</dbReference>
<dbReference type="EMBL" id="QRBI01000225">
    <property type="protein sequence ID" value="RMB92465.1"/>
    <property type="molecule type" value="Genomic_DNA"/>
</dbReference>
<evidence type="ECO:0000313" key="9">
    <source>
        <dbReference type="Proteomes" id="UP000269221"/>
    </source>
</evidence>
<keyword evidence="5" id="KW-0175">Coiled coil</keyword>